<dbReference type="EMBL" id="VDMA02000019">
    <property type="protein sequence ID" value="KAB8181037.1"/>
    <property type="molecule type" value="Genomic_DNA"/>
</dbReference>
<dbReference type="Pfam" id="PF00557">
    <property type="entry name" value="Peptidase_M24"/>
    <property type="match status" value="1"/>
</dbReference>
<dbReference type="Gene3D" id="3.90.230.10">
    <property type="entry name" value="Creatinase/methionine aminopeptidase superfamily"/>
    <property type="match status" value="1"/>
</dbReference>
<gene>
    <name evidence="2" type="ORF">FH610_030940</name>
</gene>
<dbReference type="InterPro" id="IPR050659">
    <property type="entry name" value="Peptidase_M24B"/>
</dbReference>
<feature type="domain" description="Peptidase M24" evidence="1">
    <location>
        <begin position="179"/>
        <end position="396"/>
    </location>
</feature>
<evidence type="ECO:0000313" key="3">
    <source>
        <dbReference type="Proteomes" id="UP000313066"/>
    </source>
</evidence>
<dbReference type="PANTHER" id="PTHR46112:SF2">
    <property type="entry name" value="XAA-PRO AMINOPEPTIDASE P-RELATED"/>
    <property type="match status" value="1"/>
</dbReference>
<dbReference type="RefSeq" id="WP_139578647.1">
    <property type="nucleotide sequence ID" value="NZ_VDMA02000019.1"/>
</dbReference>
<dbReference type="CDD" id="cd01066">
    <property type="entry name" value="APP_MetAP"/>
    <property type="match status" value="1"/>
</dbReference>
<organism evidence="2 3">
    <name type="scientific">Microbispora catharanthi</name>
    <dbReference type="NCBI Taxonomy" id="1712871"/>
    <lineage>
        <taxon>Bacteria</taxon>
        <taxon>Bacillati</taxon>
        <taxon>Actinomycetota</taxon>
        <taxon>Actinomycetes</taxon>
        <taxon>Streptosporangiales</taxon>
        <taxon>Streptosporangiaceae</taxon>
        <taxon>Microbispora</taxon>
    </lineage>
</organism>
<dbReference type="PANTHER" id="PTHR46112">
    <property type="entry name" value="AMINOPEPTIDASE"/>
    <property type="match status" value="1"/>
</dbReference>
<dbReference type="InterPro" id="IPR000994">
    <property type="entry name" value="Pept_M24"/>
</dbReference>
<reference evidence="2 3" key="1">
    <citation type="submission" date="2019-10" db="EMBL/GenBank/DDBJ databases">
        <title>Nonomuraea sp. nov., isolated from Phyllanthus amarus.</title>
        <authorList>
            <person name="Klykleung N."/>
            <person name="Tanasupawat S."/>
        </authorList>
    </citation>
    <scope>NUCLEOTIDE SEQUENCE [LARGE SCALE GENOMIC DNA]</scope>
    <source>
        <strain evidence="2 3">CR1-09</strain>
    </source>
</reference>
<evidence type="ECO:0000259" key="1">
    <source>
        <dbReference type="Pfam" id="PF00557"/>
    </source>
</evidence>
<keyword evidence="3" id="KW-1185">Reference proteome</keyword>
<dbReference type="Proteomes" id="UP000313066">
    <property type="component" value="Unassembled WGS sequence"/>
</dbReference>
<sequence>MDLPTFSPAERDRRWDLARELMDAEGVDALVVYGGRGSGGPAEWAPDVFFTNDCPGAIVVFPRVGEPIALVRSPARIGDHLAASARGDAVWIRPENMLVAGHAYGVAEVLRAHGLDRSPIGVLGLEACAPSHTDPLMPYTLWSSVLQQLPQLTFRSVERGFVTRTLPQSAEELVVVGHAAAVGEAMARAMLRAVRPGVSEASVYAAGAAECLRQGAMAPGMSITSGREPVSCGPPAWSYRPQRPRVIEDGDLVLAEISCSYGMRETRQRVAVAVGGIHPELEAAARTARASYEAGLAVLRPGRTFGEVVTAMTRPLEETGGRHPHPLVHALNPRAAVGGSGARLGVLPETARYGLLAEQPTIGSDLPLVPGMTFALTPTCAYGRRSAGLGGTVVVGEDGPIELNTITTHLMRSTG</sequence>
<proteinExistence type="predicted"/>
<dbReference type="AlphaFoldDB" id="A0A5N6BJ14"/>
<protein>
    <submittedName>
        <fullName evidence="2">M24 family metallopeptidase</fullName>
    </submittedName>
</protein>
<dbReference type="SUPFAM" id="SSF55920">
    <property type="entry name" value="Creatinase/aminopeptidase"/>
    <property type="match status" value="1"/>
</dbReference>
<dbReference type="InterPro" id="IPR036005">
    <property type="entry name" value="Creatinase/aminopeptidase-like"/>
</dbReference>
<comment type="caution">
    <text evidence="2">The sequence shown here is derived from an EMBL/GenBank/DDBJ whole genome shotgun (WGS) entry which is preliminary data.</text>
</comment>
<name>A0A5N6BJ14_9ACTN</name>
<evidence type="ECO:0000313" key="2">
    <source>
        <dbReference type="EMBL" id="KAB8181037.1"/>
    </source>
</evidence>
<accession>A0A5N6BJ14</accession>